<comment type="caution">
    <text evidence="2">The sequence shown here is derived from an EMBL/GenBank/DDBJ whole genome shotgun (WGS) entry which is preliminary data.</text>
</comment>
<dbReference type="GO" id="GO:0005524">
    <property type="term" value="F:ATP binding"/>
    <property type="evidence" value="ECO:0007669"/>
    <property type="project" value="InterPro"/>
</dbReference>
<dbReference type="InterPro" id="IPR011009">
    <property type="entry name" value="Kinase-like_dom_sf"/>
</dbReference>
<dbReference type="AlphaFoldDB" id="A0A645F9V1"/>
<dbReference type="PROSITE" id="PS50011">
    <property type="entry name" value="PROTEIN_KINASE_DOM"/>
    <property type="match status" value="1"/>
</dbReference>
<dbReference type="GO" id="GO:0004672">
    <property type="term" value="F:protein kinase activity"/>
    <property type="evidence" value="ECO:0007669"/>
    <property type="project" value="InterPro"/>
</dbReference>
<dbReference type="EMBL" id="VSSQ01055343">
    <property type="protein sequence ID" value="MPN09243.1"/>
    <property type="molecule type" value="Genomic_DNA"/>
</dbReference>
<feature type="domain" description="Protein kinase" evidence="1">
    <location>
        <begin position="1"/>
        <end position="169"/>
    </location>
</feature>
<name>A0A645F9V1_9ZZZZ</name>
<sequence>MTLSTAPCGLPGASYLVTEYFPEPMNAAENLAAMLASAPLENWVGRMTRIMVTLHDAGIAHGDLKLVNWLALPDGNGDFELGLFDFDGTAVSSDGCDARLRRKELARVVSSLKLELDRRSLLPELDIAELNRLCCEHYAVAGGPDFSGDGRLLNRVLKFLQRQRRKGRR</sequence>
<proteinExistence type="predicted"/>
<dbReference type="InterPro" id="IPR000719">
    <property type="entry name" value="Prot_kinase_dom"/>
</dbReference>
<dbReference type="SUPFAM" id="SSF56112">
    <property type="entry name" value="Protein kinase-like (PK-like)"/>
    <property type="match status" value="1"/>
</dbReference>
<reference evidence="2" key="1">
    <citation type="submission" date="2019-08" db="EMBL/GenBank/DDBJ databases">
        <authorList>
            <person name="Kucharzyk K."/>
            <person name="Murdoch R.W."/>
            <person name="Higgins S."/>
            <person name="Loffler F."/>
        </authorList>
    </citation>
    <scope>NUCLEOTIDE SEQUENCE</scope>
</reference>
<gene>
    <name evidence="2" type="ORF">SDC9_156532</name>
</gene>
<evidence type="ECO:0000259" key="1">
    <source>
        <dbReference type="PROSITE" id="PS50011"/>
    </source>
</evidence>
<organism evidence="2">
    <name type="scientific">bioreactor metagenome</name>
    <dbReference type="NCBI Taxonomy" id="1076179"/>
    <lineage>
        <taxon>unclassified sequences</taxon>
        <taxon>metagenomes</taxon>
        <taxon>ecological metagenomes</taxon>
    </lineage>
</organism>
<dbReference type="Pfam" id="PF06293">
    <property type="entry name" value="Kdo"/>
    <property type="match status" value="1"/>
</dbReference>
<protein>
    <recommendedName>
        <fullName evidence="1">Protein kinase domain-containing protein</fullName>
    </recommendedName>
</protein>
<accession>A0A645F9V1</accession>
<evidence type="ECO:0000313" key="2">
    <source>
        <dbReference type="EMBL" id="MPN09243.1"/>
    </source>
</evidence>